<protein>
    <submittedName>
        <fullName evidence="1">Enoyl-CoA hydratase</fullName>
    </submittedName>
</protein>
<dbReference type="PANTHER" id="PTHR11941:SF54">
    <property type="entry name" value="ENOYL-COA HYDRATASE, MITOCHONDRIAL"/>
    <property type="match status" value="1"/>
</dbReference>
<name>A0ABY4FJ67_9MICO</name>
<dbReference type="Proteomes" id="UP000831786">
    <property type="component" value="Chromosome"/>
</dbReference>
<dbReference type="PANTHER" id="PTHR11941">
    <property type="entry name" value="ENOYL-COA HYDRATASE-RELATED"/>
    <property type="match status" value="1"/>
</dbReference>
<dbReference type="Gene3D" id="3.90.226.10">
    <property type="entry name" value="2-enoyl-CoA Hydratase, Chain A, domain 1"/>
    <property type="match status" value="1"/>
</dbReference>
<reference evidence="1 2" key="1">
    <citation type="submission" date="2022-04" db="EMBL/GenBank/DDBJ databases">
        <title>Leucobacter sp. isolated from rhizosphere of garlic.</title>
        <authorList>
            <person name="Won M."/>
            <person name="Lee C.-M."/>
            <person name="Woen H.-Y."/>
            <person name="Kwon S.-W."/>
        </authorList>
    </citation>
    <scope>NUCLEOTIDE SEQUENCE [LARGE SCALE GENOMIC DNA]</scope>
    <source>
        <strain evidence="1 2">H21R-40</strain>
    </source>
</reference>
<dbReference type="NCBIfam" id="NF004796">
    <property type="entry name" value="PRK06144.1"/>
    <property type="match status" value="1"/>
</dbReference>
<dbReference type="InterPro" id="IPR001753">
    <property type="entry name" value="Enoyl-CoA_hydra/iso"/>
</dbReference>
<dbReference type="Pfam" id="PF00378">
    <property type="entry name" value="ECH_1"/>
    <property type="match status" value="1"/>
</dbReference>
<dbReference type="InterPro" id="IPR029045">
    <property type="entry name" value="ClpP/crotonase-like_dom_sf"/>
</dbReference>
<proteinExistence type="predicted"/>
<dbReference type="CDD" id="cd06558">
    <property type="entry name" value="crotonase-like"/>
    <property type="match status" value="1"/>
</dbReference>
<evidence type="ECO:0000313" key="1">
    <source>
        <dbReference type="EMBL" id="UOQ56725.1"/>
    </source>
</evidence>
<keyword evidence="2" id="KW-1185">Reference proteome</keyword>
<dbReference type="SUPFAM" id="SSF52096">
    <property type="entry name" value="ClpP/crotonase"/>
    <property type="match status" value="1"/>
</dbReference>
<sequence length="261" mass="27713">MSIDALSTSTENGVLTVVFNRPERLNAMTADMETELVRVAARVNDDPTVHAVVFTGATGKRPAFVAGQDVGELSAIADAQAAEEVERHSEELLEAIERIGVPTIAAVGGPCVGVGALIVGCCDIVIVSESVKFGFPIARTVGNLLSTKNTRRMIDLVGVPRVKNMVLRARLMSGRELFASGAASELVGDAELGSRAREIAEEIGALAPLTLSGTKTSIRRMRDAPGHADNLDLLTEAYLSDDFAEAVNAFLEKRSPRWAGR</sequence>
<dbReference type="EMBL" id="CP095045">
    <property type="protein sequence ID" value="UOQ56725.1"/>
    <property type="molecule type" value="Genomic_DNA"/>
</dbReference>
<gene>
    <name evidence="1" type="ORF">MUN78_13760</name>
</gene>
<organism evidence="1 2">
    <name type="scientific">Leucobacter allii</name>
    <dbReference type="NCBI Taxonomy" id="2932247"/>
    <lineage>
        <taxon>Bacteria</taxon>
        <taxon>Bacillati</taxon>
        <taxon>Actinomycetota</taxon>
        <taxon>Actinomycetes</taxon>
        <taxon>Micrococcales</taxon>
        <taxon>Microbacteriaceae</taxon>
        <taxon>Leucobacter</taxon>
    </lineage>
</organism>
<evidence type="ECO:0000313" key="2">
    <source>
        <dbReference type="Proteomes" id="UP000831786"/>
    </source>
</evidence>
<accession>A0ABY4FJ67</accession>
<dbReference type="RefSeq" id="WP_244690764.1">
    <property type="nucleotide sequence ID" value="NZ_CP095044.1"/>
</dbReference>